<dbReference type="Proteomes" id="UP000027987">
    <property type="component" value="Chromosome"/>
</dbReference>
<dbReference type="KEGG" id="dja:HY57_01895"/>
<keyword evidence="1" id="KW-0812">Transmembrane</keyword>
<feature type="transmembrane region" description="Helical" evidence="1">
    <location>
        <begin position="12"/>
        <end position="30"/>
    </location>
</feature>
<keyword evidence="3" id="KW-1185">Reference proteome</keyword>
<dbReference type="AlphaFoldDB" id="A0A075JW51"/>
<evidence type="ECO:0000256" key="1">
    <source>
        <dbReference type="SAM" id="Phobius"/>
    </source>
</evidence>
<accession>A0A075JW51</accession>
<evidence type="ECO:0000313" key="2">
    <source>
        <dbReference type="EMBL" id="AIF46099.1"/>
    </source>
</evidence>
<feature type="transmembrane region" description="Helical" evidence="1">
    <location>
        <begin position="36"/>
        <end position="56"/>
    </location>
</feature>
<protein>
    <submittedName>
        <fullName evidence="2">Uncharacterized protein</fullName>
    </submittedName>
</protein>
<dbReference type="HOGENOM" id="CLU_796284_0_0_6"/>
<dbReference type="PATRIC" id="fig|1217721.7.peg.399"/>
<evidence type="ECO:0000313" key="3">
    <source>
        <dbReference type="Proteomes" id="UP000027987"/>
    </source>
</evidence>
<organism evidence="2 3">
    <name type="scientific">Dyella japonica A8</name>
    <dbReference type="NCBI Taxonomy" id="1217721"/>
    <lineage>
        <taxon>Bacteria</taxon>
        <taxon>Pseudomonadati</taxon>
        <taxon>Pseudomonadota</taxon>
        <taxon>Gammaproteobacteria</taxon>
        <taxon>Lysobacterales</taxon>
        <taxon>Rhodanobacteraceae</taxon>
        <taxon>Dyella</taxon>
    </lineage>
</organism>
<keyword evidence="1" id="KW-0472">Membrane</keyword>
<name>A0A075JW51_9GAMM</name>
<proteinExistence type="predicted"/>
<sequence length="348" mass="37878">MRVATTNTGTEATMATLISVVIAVVTYLTFNHHLSGLETAVMLGGIVTIVRIGIAIDRNSYQTKKNKRFQADMLSVYHEILGREHDDSESPVLSDAAIEIDGSLAQPLHGGHESCDGLQTYELGESISNQDLVHARSSSEKRFGRKGSTKCIILFLRPFVLDRDFKVVNPVSPWKRLIPFYSLAVPSVTSLDDAMAIAIKGYGELIAIGDQAGQIGATRLQTTEENWRNDFAVLAEAASAIIIYGSKQSGTAWETTQVISKGDWLAKSVFIFPYPTANEGVRGENFVAAKDLLRHAGCVISSKTAHGDGITFSRAKTVSRRVSLLAPRLVQLELKAKEFKQIVEAVGV</sequence>
<keyword evidence="1" id="KW-1133">Transmembrane helix</keyword>
<gene>
    <name evidence="2" type="ORF">HY57_01895</name>
</gene>
<dbReference type="EMBL" id="CP008884">
    <property type="protein sequence ID" value="AIF46099.1"/>
    <property type="molecule type" value="Genomic_DNA"/>
</dbReference>
<reference evidence="2 3" key="1">
    <citation type="submission" date="2014-07" db="EMBL/GenBank/DDBJ databases">
        <title>Complete Genome Sequence of Dyella japonica Strain A8 Isolated from Malaysian Tropical Soil.</title>
        <authorList>
            <person name="Hui R.K.H."/>
            <person name="Chen J.-W."/>
            <person name="Chan K.-G."/>
            <person name="Leung F.C.C."/>
        </authorList>
    </citation>
    <scope>NUCLEOTIDE SEQUENCE [LARGE SCALE GENOMIC DNA]</scope>
    <source>
        <strain evidence="2 3">A8</strain>
    </source>
</reference>